<dbReference type="InterPro" id="IPR045851">
    <property type="entry name" value="AMP-bd_C_sf"/>
</dbReference>
<dbReference type="InterPro" id="IPR025110">
    <property type="entry name" value="AMP-bd_C"/>
</dbReference>
<dbReference type="InterPro" id="IPR000873">
    <property type="entry name" value="AMP-dep_synth/lig_dom"/>
</dbReference>
<dbReference type="Proteomes" id="UP000184196">
    <property type="component" value="Unassembled WGS sequence"/>
</dbReference>
<dbReference type="Pfam" id="PF00501">
    <property type="entry name" value="AMP-binding"/>
    <property type="match status" value="1"/>
</dbReference>
<reference evidence="4" key="1">
    <citation type="submission" date="2016-11" db="EMBL/GenBank/DDBJ databases">
        <authorList>
            <person name="Varghese N."/>
            <person name="Submissions S."/>
        </authorList>
    </citation>
    <scope>NUCLEOTIDE SEQUENCE [LARGE SCALE GENOMIC DNA]</scope>
    <source>
        <strain evidence="4">DSM 11792</strain>
    </source>
</reference>
<accession>A0A1M5AJZ0</accession>
<evidence type="ECO:0000313" key="4">
    <source>
        <dbReference type="Proteomes" id="UP000184196"/>
    </source>
</evidence>
<dbReference type="EMBL" id="FQUW01000022">
    <property type="protein sequence ID" value="SHF30571.1"/>
    <property type="molecule type" value="Genomic_DNA"/>
</dbReference>
<dbReference type="Gene3D" id="3.40.50.12780">
    <property type="entry name" value="N-terminal domain of ligase-like"/>
    <property type="match status" value="1"/>
</dbReference>
<dbReference type="CDD" id="cd05936">
    <property type="entry name" value="FC-FACS_FadD_like"/>
    <property type="match status" value="1"/>
</dbReference>
<dbReference type="RefSeq" id="WP_073165558.1">
    <property type="nucleotide sequence ID" value="NZ_FQUW01000022.1"/>
</dbReference>
<feature type="domain" description="AMP-binding enzyme C-terminal" evidence="2">
    <location>
        <begin position="457"/>
        <end position="534"/>
    </location>
</feature>
<evidence type="ECO:0000313" key="3">
    <source>
        <dbReference type="EMBL" id="SHF30571.1"/>
    </source>
</evidence>
<evidence type="ECO:0000259" key="1">
    <source>
        <dbReference type="Pfam" id="PF00501"/>
    </source>
</evidence>
<dbReference type="AlphaFoldDB" id="A0A1M5AJZ0"/>
<dbReference type="InterPro" id="IPR042099">
    <property type="entry name" value="ANL_N_sf"/>
</dbReference>
<keyword evidence="4" id="KW-1185">Reference proteome</keyword>
<dbReference type="SUPFAM" id="SSF56801">
    <property type="entry name" value="Acetyl-CoA synthetase-like"/>
    <property type="match status" value="1"/>
</dbReference>
<gene>
    <name evidence="3" type="ORF">SAMN02745218_01923</name>
</gene>
<protein>
    <submittedName>
        <fullName evidence="3">Long-chain acyl-CoA synthetase</fullName>
    </submittedName>
</protein>
<dbReference type="OrthoDB" id="9778383at2"/>
<organism evidence="3 4">
    <name type="scientific">Desulfofundulus australicus DSM 11792</name>
    <dbReference type="NCBI Taxonomy" id="1121425"/>
    <lineage>
        <taxon>Bacteria</taxon>
        <taxon>Bacillati</taxon>
        <taxon>Bacillota</taxon>
        <taxon>Clostridia</taxon>
        <taxon>Eubacteriales</taxon>
        <taxon>Peptococcaceae</taxon>
        <taxon>Desulfofundulus</taxon>
    </lineage>
</organism>
<evidence type="ECO:0000259" key="2">
    <source>
        <dbReference type="Pfam" id="PF13193"/>
    </source>
</evidence>
<dbReference type="InterPro" id="IPR050237">
    <property type="entry name" value="ATP-dep_AMP-bd_enzyme"/>
</dbReference>
<feature type="domain" description="AMP-dependent synthetase/ligase" evidence="1">
    <location>
        <begin position="32"/>
        <end position="407"/>
    </location>
</feature>
<dbReference type="PANTHER" id="PTHR43767:SF1">
    <property type="entry name" value="NONRIBOSOMAL PEPTIDE SYNTHASE PES1 (EUROFUNG)-RELATED"/>
    <property type="match status" value="1"/>
</dbReference>
<dbReference type="GO" id="GO:0016878">
    <property type="term" value="F:acid-thiol ligase activity"/>
    <property type="evidence" value="ECO:0007669"/>
    <property type="project" value="UniProtKB-ARBA"/>
</dbReference>
<dbReference type="Gene3D" id="3.30.300.30">
    <property type="match status" value="1"/>
</dbReference>
<dbReference type="Pfam" id="PF13193">
    <property type="entry name" value="AMP-binding_C"/>
    <property type="match status" value="1"/>
</dbReference>
<name>A0A1M5AJZ0_9FIRM</name>
<dbReference type="PANTHER" id="PTHR43767">
    <property type="entry name" value="LONG-CHAIN-FATTY-ACID--COA LIGASE"/>
    <property type="match status" value="1"/>
</dbReference>
<sequence length="551" mass="61736">MVPVWYKSWPKGIPRKMACPEVTLPEMVKKLARQIPRREAVNFYGKSISYAQLERMVASFAASLLQLGIGRGDRVCLFMQNCPQYIIALLAVWWIGAVAVTANPMFREGELAYQLNDSGAETVILLDVLYPVLRRILRKTRVRNVIITGYKDFLPEKPELPLHPSLKVPRQFFPGTMEMMELLDCHSEPPAVNLDPQKDLALLQYSSGITGKPKGAMITHANMLFNTACSALWLKAKDGIHLAVLPLFHVTGLVHCMNMPLFTGGTIILLARYDTETVLQAIERYRCTHWVSVAGMNFAVVNYPKVKKYDLSSLKVCVSGGVPIPPEVIRKFKEITGIQLVEGYGLSETISQVAVNPLDKPRPGSVGIPVISTEVKIVDLSDPSREVPPGEMGELMVRGPQVTRGYWNRPEETALLIKDGWLATGDIARMDVDGYIYILGRKNELIKVAGHSVFPQEVERYLGNHPAIAEVAVVGTPDPFWGEIVKAYVVLKREFENRISEIDIISWARQKMPLYKYPRVVEFRRELPKNGDGKILRRILAAESYCNLAGI</sequence>
<proteinExistence type="predicted"/>